<name>A0A3L7DUI4_9GAMM</name>
<evidence type="ECO:0000259" key="1">
    <source>
        <dbReference type="Pfam" id="PF07589"/>
    </source>
</evidence>
<dbReference type="EMBL" id="QRAN01000020">
    <property type="protein sequence ID" value="RLQ20776.1"/>
    <property type="molecule type" value="Genomic_DNA"/>
</dbReference>
<dbReference type="Proteomes" id="UP000265509">
    <property type="component" value="Unassembled WGS sequence"/>
</dbReference>
<comment type="caution">
    <text evidence="2">The sequence shown here is derived from an EMBL/GenBank/DDBJ whole genome shotgun (WGS) entry which is preliminary data.</text>
</comment>
<evidence type="ECO:0000313" key="2">
    <source>
        <dbReference type="EMBL" id="RLQ20776.1"/>
    </source>
</evidence>
<feature type="domain" description="Ice-binding protein C-terminal" evidence="1">
    <location>
        <begin position="136"/>
        <end position="158"/>
    </location>
</feature>
<organism evidence="2 3">
    <name type="scientific">Seongchinamella sediminis</name>
    <dbReference type="NCBI Taxonomy" id="2283635"/>
    <lineage>
        <taxon>Bacteria</taxon>
        <taxon>Pseudomonadati</taxon>
        <taxon>Pseudomonadota</taxon>
        <taxon>Gammaproteobacteria</taxon>
        <taxon>Cellvibrionales</taxon>
        <taxon>Halieaceae</taxon>
        <taxon>Seongchinamella</taxon>
    </lineage>
</organism>
<dbReference type="NCBIfam" id="TIGR02595">
    <property type="entry name" value="PEP_CTERM"/>
    <property type="match status" value="1"/>
</dbReference>
<gene>
    <name evidence="2" type="ORF">DWB85_15890</name>
</gene>
<reference evidence="2 3" key="1">
    <citation type="submission" date="2018-07" db="EMBL/GenBank/DDBJ databases">
        <title>Halioglobus sp. genome submission.</title>
        <authorList>
            <person name="Ye M.-Q."/>
            <person name="Du Z.-J."/>
        </authorList>
    </citation>
    <scope>NUCLEOTIDE SEQUENCE [LARGE SCALE GENOMIC DNA]</scope>
    <source>
        <strain evidence="2 3">U0301</strain>
    </source>
</reference>
<proteinExistence type="predicted"/>
<protein>
    <submittedName>
        <fullName evidence="2">PEP-CTERM sorting domain-containing protein</fullName>
    </submittedName>
</protein>
<keyword evidence="3" id="KW-1185">Reference proteome</keyword>
<dbReference type="AlphaFoldDB" id="A0A3L7DUI4"/>
<accession>A0A3L7DUI4</accession>
<sequence>MIAMFEGGGDLDVVTPNCATIAACETLATDGAFQMTLGYADADDIWFTLGAREDIFNVANIPASTSVGENEYFLSILDNQTGYDYAQQDISLITGGVCVDDCLVDVIGSGQSLGGQGLANGYQIRSDIDAQIAFIAVPEPGTLALTGLALLGLGLTRRRKIAG</sequence>
<evidence type="ECO:0000313" key="3">
    <source>
        <dbReference type="Proteomes" id="UP000265509"/>
    </source>
</evidence>
<dbReference type="InterPro" id="IPR013424">
    <property type="entry name" value="Ice-binding_C"/>
</dbReference>
<dbReference type="Pfam" id="PF07589">
    <property type="entry name" value="PEP-CTERM"/>
    <property type="match status" value="1"/>
</dbReference>